<name>A0A3Q2XYY3_HIPCM</name>
<feature type="compositionally biased region" description="Basic and acidic residues" evidence="1">
    <location>
        <begin position="72"/>
        <end position="93"/>
    </location>
</feature>
<accession>A0A3Q2XYY3</accession>
<evidence type="ECO:0000313" key="2">
    <source>
        <dbReference type="Ensembl" id="ENSHCOP00000010333.1"/>
    </source>
</evidence>
<evidence type="ECO:0000313" key="3">
    <source>
        <dbReference type="Proteomes" id="UP000264820"/>
    </source>
</evidence>
<reference evidence="2" key="2">
    <citation type="submission" date="2025-09" db="UniProtKB">
        <authorList>
            <consortium name="Ensembl"/>
        </authorList>
    </citation>
    <scope>IDENTIFICATION</scope>
</reference>
<evidence type="ECO:0000256" key="1">
    <source>
        <dbReference type="SAM" id="MobiDB-lite"/>
    </source>
</evidence>
<proteinExistence type="predicted"/>
<dbReference type="Ensembl" id="ENSHCOT00000016715.1">
    <property type="protein sequence ID" value="ENSHCOP00000010333.1"/>
    <property type="gene ID" value="ENSHCOG00000012927.1"/>
</dbReference>
<organism evidence="2 3">
    <name type="scientific">Hippocampus comes</name>
    <name type="common">Tiger tail seahorse</name>
    <dbReference type="NCBI Taxonomy" id="109280"/>
    <lineage>
        <taxon>Eukaryota</taxon>
        <taxon>Metazoa</taxon>
        <taxon>Chordata</taxon>
        <taxon>Craniata</taxon>
        <taxon>Vertebrata</taxon>
        <taxon>Euteleostomi</taxon>
        <taxon>Actinopterygii</taxon>
        <taxon>Neopterygii</taxon>
        <taxon>Teleostei</taxon>
        <taxon>Neoteleostei</taxon>
        <taxon>Acanthomorphata</taxon>
        <taxon>Syngnathiaria</taxon>
        <taxon>Syngnathiformes</taxon>
        <taxon>Syngnathoidei</taxon>
        <taxon>Syngnathidae</taxon>
        <taxon>Hippocampus</taxon>
    </lineage>
</organism>
<feature type="region of interest" description="Disordered" evidence="1">
    <location>
        <begin position="58"/>
        <end position="137"/>
    </location>
</feature>
<sequence length="137" mass="15025">MNRQNNWSDCVFSRIGFISAKQSGVIYSPKTSQLVLSHPGSSGLSSVSPKRFLARLVTRQRRSEEVNPSDPLRSESHPSHSVKEHKDSDHGQPEPDQTGAVSKETITSSDDDPLKVLHPNGPVSPVKTNIADRAEQD</sequence>
<dbReference type="Proteomes" id="UP000264820">
    <property type="component" value="Unplaced"/>
</dbReference>
<keyword evidence="3" id="KW-1185">Reference proteome</keyword>
<dbReference type="GeneTree" id="ENSGT00530000069587"/>
<dbReference type="STRING" id="109280.ENSHCOP00000010333"/>
<reference evidence="2" key="1">
    <citation type="submission" date="2025-08" db="UniProtKB">
        <authorList>
            <consortium name="Ensembl"/>
        </authorList>
    </citation>
    <scope>IDENTIFICATION</scope>
</reference>
<dbReference type="AlphaFoldDB" id="A0A3Q2XYY3"/>
<protein>
    <submittedName>
        <fullName evidence="2">Uncharacterized protein</fullName>
    </submittedName>
</protein>